<accession>A0A364NY35</accession>
<evidence type="ECO:0000313" key="1">
    <source>
        <dbReference type="EMBL" id="RAU21994.1"/>
    </source>
</evidence>
<proteinExistence type="predicted"/>
<protein>
    <submittedName>
        <fullName evidence="1">Uncharacterized protein</fullName>
    </submittedName>
</protein>
<evidence type="ECO:0000313" key="2">
    <source>
        <dbReference type="Proteomes" id="UP000251075"/>
    </source>
</evidence>
<name>A0A364NY35_9PROT</name>
<gene>
    <name evidence="1" type="ORF">CU669_09855</name>
</gene>
<reference evidence="1 2" key="1">
    <citation type="submission" date="2017-11" db="EMBL/GenBank/DDBJ databases">
        <title>Draft genome sequence of magnetotactic bacterium Magnetospirillum kuznetsovii LBB-42.</title>
        <authorList>
            <person name="Grouzdev D.S."/>
            <person name="Rysina M.S."/>
            <person name="Baslerov R.V."/>
            <person name="Koziaeva V."/>
        </authorList>
    </citation>
    <scope>NUCLEOTIDE SEQUENCE [LARGE SCALE GENOMIC DNA]</scope>
    <source>
        <strain evidence="1 2">LBB-42</strain>
    </source>
</reference>
<comment type="caution">
    <text evidence="1">The sequence shown here is derived from an EMBL/GenBank/DDBJ whole genome shotgun (WGS) entry which is preliminary data.</text>
</comment>
<dbReference type="EMBL" id="PGTO01000006">
    <property type="protein sequence ID" value="RAU21994.1"/>
    <property type="molecule type" value="Genomic_DNA"/>
</dbReference>
<keyword evidence="2" id="KW-1185">Reference proteome</keyword>
<dbReference type="Proteomes" id="UP000251075">
    <property type="component" value="Unassembled WGS sequence"/>
</dbReference>
<organism evidence="1 2">
    <name type="scientific">Paramagnetospirillum kuznetsovii</name>
    <dbReference type="NCBI Taxonomy" id="2053833"/>
    <lineage>
        <taxon>Bacteria</taxon>
        <taxon>Pseudomonadati</taxon>
        <taxon>Pseudomonadota</taxon>
        <taxon>Alphaproteobacteria</taxon>
        <taxon>Rhodospirillales</taxon>
        <taxon>Magnetospirillaceae</taxon>
        <taxon>Paramagnetospirillum</taxon>
    </lineage>
</organism>
<dbReference type="AlphaFoldDB" id="A0A364NY35"/>
<sequence length="60" mass="6837">MSDTGRQLIEADDEQALIAFTRKTLACPRLRECPYGDYCTIFAASLLSERGKHPHECEDY</sequence>